<dbReference type="OrthoDB" id="10034502at2759"/>
<gene>
    <name evidence="1" type="ORF">BCIN_11g03220</name>
</gene>
<dbReference type="VEuPathDB" id="FungiDB:Bcin11g03220"/>
<dbReference type="Gene3D" id="3.40.50.1820">
    <property type="entry name" value="alpha/beta hydrolase"/>
    <property type="match status" value="1"/>
</dbReference>
<evidence type="ECO:0000313" key="1">
    <source>
        <dbReference type="EMBL" id="ATZ55015.1"/>
    </source>
</evidence>
<organism evidence="1 2">
    <name type="scientific">Botryotinia fuckeliana (strain B05.10)</name>
    <name type="common">Noble rot fungus</name>
    <name type="synonym">Botrytis cinerea</name>
    <dbReference type="NCBI Taxonomy" id="332648"/>
    <lineage>
        <taxon>Eukaryota</taxon>
        <taxon>Fungi</taxon>
        <taxon>Dikarya</taxon>
        <taxon>Ascomycota</taxon>
        <taxon>Pezizomycotina</taxon>
        <taxon>Leotiomycetes</taxon>
        <taxon>Helotiales</taxon>
        <taxon>Sclerotiniaceae</taxon>
        <taxon>Botrytis</taxon>
    </lineage>
</organism>
<evidence type="ECO:0000313" key="2">
    <source>
        <dbReference type="Proteomes" id="UP000001798"/>
    </source>
</evidence>
<dbReference type="PANTHER" id="PTHR31591:SF7">
    <property type="entry name" value="DUF1749-DOMAIN-CONTAINING PROTEIN"/>
    <property type="match status" value="1"/>
</dbReference>
<dbReference type="EMBL" id="CP009815">
    <property type="protein sequence ID" value="ATZ55015.1"/>
    <property type="molecule type" value="Genomic_DNA"/>
</dbReference>
<proteinExistence type="predicted"/>
<dbReference type="SUPFAM" id="SSF53474">
    <property type="entry name" value="alpha/beta-Hydrolases"/>
    <property type="match status" value="1"/>
</dbReference>
<dbReference type="GeneID" id="5437418"/>
<evidence type="ECO:0008006" key="3">
    <source>
        <dbReference type="Google" id="ProtNLM"/>
    </source>
</evidence>
<dbReference type="AlphaFoldDB" id="A0A384JWQ3"/>
<protein>
    <recommendedName>
        <fullName evidence="3">Siderophore biosynthesis lipase esterase protein</fullName>
    </recommendedName>
</protein>
<accession>A0A384JWQ3</accession>
<reference evidence="1 2" key="3">
    <citation type="journal article" date="2017" name="Mol. Plant Pathol.">
        <title>A gapless genome sequence of the fungus Botrytis cinerea.</title>
        <authorList>
            <person name="Van Kan J.A."/>
            <person name="Stassen J.H."/>
            <person name="Mosbach A."/>
            <person name="Van Der Lee T.A."/>
            <person name="Faino L."/>
            <person name="Farmer A.D."/>
            <person name="Papasotiriou D.G."/>
            <person name="Zhou S."/>
            <person name="Seidl M.F."/>
            <person name="Cottam E."/>
            <person name="Edel D."/>
            <person name="Hahn M."/>
            <person name="Schwartz D.C."/>
            <person name="Dietrich R.A."/>
            <person name="Widdison S."/>
            <person name="Scalliet G."/>
        </authorList>
    </citation>
    <scope>NUCLEOTIDE SEQUENCE [LARGE SCALE GENOMIC DNA]</scope>
    <source>
        <strain evidence="1 2">B05.10</strain>
    </source>
</reference>
<dbReference type="Proteomes" id="UP000001798">
    <property type="component" value="Chromosome 11"/>
</dbReference>
<dbReference type="Pfam" id="PF08538">
    <property type="entry name" value="DUF1749"/>
    <property type="match status" value="1"/>
</dbReference>
<keyword evidence="2" id="KW-1185">Reference proteome</keyword>
<dbReference type="RefSeq" id="XP_024551742.1">
    <property type="nucleotide sequence ID" value="XM_024695940.1"/>
</dbReference>
<reference evidence="1 2" key="1">
    <citation type="journal article" date="2011" name="PLoS Genet.">
        <title>Genomic analysis of the necrotrophic fungal pathogens Sclerotinia sclerotiorum and Botrytis cinerea.</title>
        <authorList>
            <person name="Amselem J."/>
            <person name="Cuomo C.A."/>
            <person name="van Kan J.A."/>
            <person name="Viaud M."/>
            <person name="Benito E.P."/>
            <person name="Couloux A."/>
            <person name="Coutinho P.M."/>
            <person name="de Vries R.P."/>
            <person name="Dyer P.S."/>
            <person name="Fillinger S."/>
            <person name="Fournier E."/>
            <person name="Gout L."/>
            <person name="Hahn M."/>
            <person name="Kohn L."/>
            <person name="Lapalu N."/>
            <person name="Plummer K.M."/>
            <person name="Pradier J.M."/>
            <person name="Quevillon E."/>
            <person name="Sharon A."/>
            <person name="Simon A."/>
            <person name="ten Have A."/>
            <person name="Tudzynski B."/>
            <person name="Tudzynski P."/>
            <person name="Wincker P."/>
            <person name="Andrew M."/>
            <person name="Anthouard V."/>
            <person name="Beever R.E."/>
            <person name="Beffa R."/>
            <person name="Benoit I."/>
            <person name="Bouzid O."/>
            <person name="Brault B."/>
            <person name="Chen Z."/>
            <person name="Choquer M."/>
            <person name="Collemare J."/>
            <person name="Cotton P."/>
            <person name="Danchin E.G."/>
            <person name="Da Silva C."/>
            <person name="Gautier A."/>
            <person name="Giraud C."/>
            <person name="Giraud T."/>
            <person name="Gonzalez C."/>
            <person name="Grossetete S."/>
            <person name="Guldener U."/>
            <person name="Henrissat B."/>
            <person name="Howlett B.J."/>
            <person name="Kodira C."/>
            <person name="Kretschmer M."/>
            <person name="Lappartient A."/>
            <person name="Leroch M."/>
            <person name="Levis C."/>
            <person name="Mauceli E."/>
            <person name="Neuveglise C."/>
            <person name="Oeser B."/>
            <person name="Pearson M."/>
            <person name="Poulain J."/>
            <person name="Poussereau N."/>
            <person name="Quesneville H."/>
            <person name="Rascle C."/>
            <person name="Schumacher J."/>
            <person name="Segurens B."/>
            <person name="Sexton A."/>
            <person name="Silva E."/>
            <person name="Sirven C."/>
            <person name="Soanes D.M."/>
            <person name="Talbot N.J."/>
            <person name="Templeton M."/>
            <person name="Yandava C."/>
            <person name="Yarden O."/>
            <person name="Zeng Q."/>
            <person name="Rollins J.A."/>
            <person name="Lebrun M.H."/>
            <person name="Dickman M."/>
        </authorList>
    </citation>
    <scope>NUCLEOTIDE SEQUENCE [LARGE SCALE GENOMIC DNA]</scope>
    <source>
        <strain evidence="1 2">B05.10</strain>
    </source>
</reference>
<name>A0A384JWQ3_BOTFB</name>
<reference evidence="1 2" key="2">
    <citation type="journal article" date="2012" name="Eukaryot. Cell">
        <title>Genome update of Botrytis cinerea strains B05.10 and T4.</title>
        <authorList>
            <person name="Staats M."/>
            <person name="van Kan J.A."/>
        </authorList>
    </citation>
    <scope>NUCLEOTIDE SEQUENCE [LARGE SCALE GENOMIC DNA]</scope>
    <source>
        <strain evidence="1 2">B05.10</strain>
    </source>
</reference>
<dbReference type="InterPro" id="IPR013744">
    <property type="entry name" value="SidJ"/>
</dbReference>
<sequence>MPFTVPAQRQGVTHLFTPKLTAFEHAPKASNIAPPNIIIFIGGLSDGLLTVPYPSSIADALPGDWCLAQVLLSSSYIGWGVSSLKKDAQELSKCVAYFRTIKSGKIILMGHSTGCQDVVEYLTGPGHEANAPIDGGIIQAPVSDREALGQELDAAVLKNGIAMAQKMVEAGDGEEILPSSATEGFFGSPVCARRWLSLASPNHDGDDDYFSSDLTDDQLKKTFGGLPARSPLLILSSGNDEYVPAYVDKEALVKRWIDFVKKGDGEVDEENSAVIPGASHNLTKSPEAVPELVNRVLGYVKGLSSQTHL</sequence>
<dbReference type="PANTHER" id="PTHR31591">
    <property type="entry name" value="UPF0613 PROTEIN PB24D3.06C"/>
    <property type="match status" value="1"/>
</dbReference>
<dbReference type="KEGG" id="bfu:BCIN_11g03220"/>
<dbReference type="InterPro" id="IPR029058">
    <property type="entry name" value="AB_hydrolase_fold"/>
</dbReference>